<proteinExistence type="predicted"/>
<dbReference type="Gene3D" id="2.80.10.50">
    <property type="match status" value="1"/>
</dbReference>
<dbReference type="SUPFAM" id="SSF50370">
    <property type="entry name" value="Ricin B-like lectins"/>
    <property type="match status" value="1"/>
</dbReference>
<comment type="caution">
    <text evidence="3">The sequence shown here is derived from an EMBL/GenBank/DDBJ whole genome shotgun (WGS) entry which is preliminary data.</text>
</comment>
<keyword evidence="4" id="KW-1185">Reference proteome</keyword>
<keyword evidence="1" id="KW-0732">Signal</keyword>
<dbReference type="InterPro" id="IPR000772">
    <property type="entry name" value="Ricin_B_lectin"/>
</dbReference>
<feature type="domain" description="Ricin B lectin" evidence="2">
    <location>
        <begin position="22"/>
        <end position="149"/>
    </location>
</feature>
<dbReference type="PANTHER" id="PTHR42976:SF1">
    <property type="entry name" value="GH18 DOMAIN-CONTAINING PROTEIN-RELATED"/>
    <property type="match status" value="1"/>
</dbReference>
<dbReference type="InterPro" id="IPR052750">
    <property type="entry name" value="GH18_Chitinase"/>
</dbReference>
<dbReference type="PANTHER" id="PTHR42976">
    <property type="entry name" value="BIFUNCTIONAL CHITINASE/LYSOZYME-RELATED"/>
    <property type="match status" value="1"/>
</dbReference>
<evidence type="ECO:0000313" key="3">
    <source>
        <dbReference type="EMBL" id="GAA2042740.1"/>
    </source>
</evidence>
<evidence type="ECO:0000256" key="1">
    <source>
        <dbReference type="SAM" id="SignalP"/>
    </source>
</evidence>
<dbReference type="EMBL" id="BAAAQN010000034">
    <property type="protein sequence ID" value="GAA2042740.1"/>
    <property type="molecule type" value="Genomic_DNA"/>
</dbReference>
<reference evidence="4" key="1">
    <citation type="journal article" date="2019" name="Int. J. Syst. Evol. Microbiol.">
        <title>The Global Catalogue of Microorganisms (GCM) 10K type strain sequencing project: providing services to taxonomists for standard genome sequencing and annotation.</title>
        <authorList>
            <consortium name="The Broad Institute Genomics Platform"/>
            <consortium name="The Broad Institute Genome Sequencing Center for Infectious Disease"/>
            <person name="Wu L."/>
            <person name="Ma J."/>
        </authorList>
    </citation>
    <scope>NUCLEOTIDE SEQUENCE [LARGE SCALE GENOMIC DNA]</scope>
    <source>
        <strain evidence="4">JCM 16014</strain>
    </source>
</reference>
<dbReference type="PROSITE" id="PS50231">
    <property type="entry name" value="RICIN_B_LECTIN"/>
    <property type="match status" value="1"/>
</dbReference>
<gene>
    <name evidence="3" type="ORF">GCM10009839_52040</name>
</gene>
<evidence type="ECO:0000313" key="4">
    <source>
        <dbReference type="Proteomes" id="UP001500751"/>
    </source>
</evidence>
<evidence type="ECO:0000259" key="2">
    <source>
        <dbReference type="SMART" id="SM00458"/>
    </source>
</evidence>
<dbReference type="SMART" id="SM00458">
    <property type="entry name" value="RICIN"/>
    <property type="match status" value="1"/>
</dbReference>
<dbReference type="Pfam" id="PF00652">
    <property type="entry name" value="Ricin_B_lectin"/>
    <property type="match status" value="1"/>
</dbReference>
<feature type="chain" id="PRO_5046256375" evidence="1">
    <location>
        <begin position="23"/>
        <end position="470"/>
    </location>
</feature>
<dbReference type="Proteomes" id="UP001500751">
    <property type="component" value="Unassembled WGS sequence"/>
</dbReference>
<dbReference type="SUPFAM" id="SSF51445">
    <property type="entry name" value="(Trans)glycosidases"/>
    <property type="match status" value="1"/>
</dbReference>
<dbReference type="InterPro" id="IPR035992">
    <property type="entry name" value="Ricin_B-like_lectins"/>
</dbReference>
<sequence length="470" mass="47591">MAVAVTAAGFGLMATTATTAEAAASGAVVGYQGMCLDDFGGSSANGTKADLYTCNGTPAQQWTVGSNGTLQINGKCLDITGASVSDGALVELWDCNGGGNQVWQAQGNGALLNPASGKCLDDPGFATTPGTQLDLWGCNGGANQTWTLPGGGTTPVTGLLFSPYKDVTINMNWNTDQMQSAVAGSVLPVVGSGSLVSRYLPKLPALTLAFATGSCGSESWGGVPGASWAAANVPQLHSANLNYVVSTGGAAGTFTCASSAGMASFIARYASSNLVGIDFDIEGGQSASDIQNLVSAAAGAQAQYPNVQFSFTLATLGASDGSYGGVNSLGNQVVQAVRGSGLNNYVINLMTMDYGNASSSVCVVASGTCQMAQSAIQAVKNLEHTYGIPASKIAVTPMIGMNDATSEIFTTADVDTLTSYAAGNGLAGLHYWSLDRDTPCSNTWASPTCNSVPSTTPLAYTNKFLSDLGR</sequence>
<name>A0ABP5GDL1_9ACTN</name>
<dbReference type="InterPro" id="IPR017853">
    <property type="entry name" value="GH"/>
</dbReference>
<accession>A0ABP5GDL1</accession>
<protein>
    <submittedName>
        <fullName evidence="3">Chitinase</fullName>
    </submittedName>
</protein>
<organism evidence="3 4">
    <name type="scientific">Catenulispora yoronensis</name>
    <dbReference type="NCBI Taxonomy" id="450799"/>
    <lineage>
        <taxon>Bacteria</taxon>
        <taxon>Bacillati</taxon>
        <taxon>Actinomycetota</taxon>
        <taxon>Actinomycetes</taxon>
        <taxon>Catenulisporales</taxon>
        <taxon>Catenulisporaceae</taxon>
        <taxon>Catenulispora</taxon>
    </lineage>
</organism>
<feature type="signal peptide" evidence="1">
    <location>
        <begin position="1"/>
        <end position="22"/>
    </location>
</feature>
<dbReference type="RefSeq" id="WP_344668271.1">
    <property type="nucleotide sequence ID" value="NZ_BAAAQN010000034.1"/>
</dbReference>
<dbReference type="CDD" id="cd23451">
    <property type="entry name" value="beta-trefoil_Ricin_laminarinase"/>
    <property type="match status" value="1"/>
</dbReference>
<dbReference type="Gene3D" id="3.20.20.80">
    <property type="entry name" value="Glycosidases"/>
    <property type="match status" value="1"/>
</dbReference>